<sequence length="172" mass="18215">MARNSSFITAACSAASRAARSRSSSRSRRSSSRLLSVWSRHTLANPSSVPPASRIALVTPAAQNRLPSFRTCQRSFDARPSAAAAASSSRSSPPAKSSGVKNAAMCRPTISSAAYPNTRCAPGFHEVTRPSGSSVWTAWSRSSGRADCPDPIFVPGRTYRFSTETGGYLSRA</sequence>
<feature type="region of interest" description="Disordered" evidence="1">
    <location>
        <begin position="80"/>
        <end position="102"/>
    </location>
</feature>
<dbReference type="EMBL" id="CADCUQ010000152">
    <property type="protein sequence ID" value="CAA9380138.1"/>
    <property type="molecule type" value="Genomic_DNA"/>
</dbReference>
<proteinExistence type="predicted"/>
<reference evidence="2" key="1">
    <citation type="submission" date="2020-02" db="EMBL/GenBank/DDBJ databases">
        <authorList>
            <person name="Meier V. D."/>
        </authorList>
    </citation>
    <scope>NUCLEOTIDE SEQUENCE</scope>
    <source>
        <strain evidence="2">AVDCRST_MAG64</strain>
    </source>
</reference>
<feature type="compositionally biased region" description="Low complexity" evidence="1">
    <location>
        <begin position="80"/>
        <end position="98"/>
    </location>
</feature>
<protein>
    <submittedName>
        <fullName evidence="2">Uncharacterized protein</fullName>
    </submittedName>
</protein>
<name>A0A6J4NDX7_9BACT</name>
<feature type="compositionally biased region" description="Basic residues" evidence="1">
    <location>
        <begin position="19"/>
        <end position="31"/>
    </location>
</feature>
<dbReference type="AlphaFoldDB" id="A0A6J4NDX7"/>
<gene>
    <name evidence="2" type="ORF">AVDCRST_MAG64-569</name>
</gene>
<feature type="region of interest" description="Disordered" evidence="1">
    <location>
        <begin position="1"/>
        <end position="34"/>
    </location>
</feature>
<accession>A0A6J4NDX7</accession>
<organism evidence="2">
    <name type="scientific">uncultured Phycisphaerae bacterium</name>
    <dbReference type="NCBI Taxonomy" id="904963"/>
    <lineage>
        <taxon>Bacteria</taxon>
        <taxon>Pseudomonadati</taxon>
        <taxon>Planctomycetota</taxon>
        <taxon>Phycisphaerae</taxon>
        <taxon>environmental samples</taxon>
    </lineage>
</organism>
<evidence type="ECO:0000256" key="1">
    <source>
        <dbReference type="SAM" id="MobiDB-lite"/>
    </source>
</evidence>
<evidence type="ECO:0000313" key="2">
    <source>
        <dbReference type="EMBL" id="CAA9380138.1"/>
    </source>
</evidence>